<dbReference type="VEuPathDB" id="TrichDB:TVAGG3_0933780"/>
<dbReference type="Proteomes" id="UP000001542">
    <property type="component" value="Unassembled WGS sequence"/>
</dbReference>
<feature type="compositionally biased region" description="Basic and acidic residues" evidence="2">
    <location>
        <begin position="333"/>
        <end position="344"/>
    </location>
</feature>
<evidence type="ECO:0000256" key="1">
    <source>
        <dbReference type="PROSITE-ProRule" id="PRU00339"/>
    </source>
</evidence>
<feature type="repeat" description="TPR" evidence="1">
    <location>
        <begin position="120"/>
        <end position="153"/>
    </location>
</feature>
<feature type="compositionally biased region" description="Polar residues" evidence="2">
    <location>
        <begin position="318"/>
        <end position="330"/>
    </location>
</feature>
<dbReference type="SMR" id="A2EH98"/>
<dbReference type="KEGG" id="tva:4765873"/>
<feature type="compositionally biased region" description="Polar residues" evidence="2">
    <location>
        <begin position="410"/>
        <end position="425"/>
    </location>
</feature>
<dbReference type="PROSITE" id="PS50005">
    <property type="entry name" value="TPR"/>
    <property type="match status" value="1"/>
</dbReference>
<feature type="compositionally biased region" description="Acidic residues" evidence="2">
    <location>
        <begin position="295"/>
        <end position="308"/>
    </location>
</feature>
<evidence type="ECO:0008006" key="5">
    <source>
        <dbReference type="Google" id="ProtNLM"/>
    </source>
</evidence>
<gene>
    <name evidence="3" type="ORF">TVAG_333020</name>
</gene>
<feature type="compositionally biased region" description="Acidic residues" evidence="2">
    <location>
        <begin position="398"/>
        <end position="407"/>
    </location>
</feature>
<sequence>MQRPQSAPKKKTRRVIDTKKVTVKRVVPKNTIDTSCYRLSKTTPINGNKVVLAEQAEPFADKYYREHEDERGDLRPPEEKLKDIEARLDENLEEIDRFNLLMKQKCYIYVVYGETSEEALRVHASLGDFYNFSNKPKSALRHFEKAHALEPGKELDNDTKAKISVGMSEAHLALSGENKREINHAGNTLKPALELEIENKMLKFRRDLTHARILSAKEKYEEAYDAYMIAEQSHKECEHEEDESTAKIYTEFGEACRNAEKYHESLPFYQKAYDIYTKLEMTKEAEAIAPFLELHEEEEVKEEEEAKEEEEKKESEQNNDSQAETKSLSLTDGLKEQITEKIEDEKLEADGEQDLNKEEEEKNEEEEEEEEKKEPEQDQKQPTLNLGESVQKVAEEIASAEDNNEEQNVEKNSTADSFESTSNNN</sequence>
<dbReference type="VEuPathDB" id="TrichDB:TVAG_333020"/>
<name>A2EH98_TRIV3</name>
<dbReference type="InterPro" id="IPR019734">
    <property type="entry name" value="TPR_rpt"/>
</dbReference>
<evidence type="ECO:0000313" key="3">
    <source>
        <dbReference type="EMBL" id="EAY07977.1"/>
    </source>
</evidence>
<accession>A2EH98</accession>
<dbReference type="AlphaFoldDB" id="A2EH98"/>
<dbReference type="EMBL" id="DS113388">
    <property type="protein sequence ID" value="EAY07977.1"/>
    <property type="molecule type" value="Genomic_DNA"/>
</dbReference>
<feature type="compositionally biased region" description="Acidic residues" evidence="2">
    <location>
        <begin position="361"/>
        <end position="371"/>
    </location>
</feature>
<reference evidence="3" key="2">
    <citation type="journal article" date="2007" name="Science">
        <title>Draft genome sequence of the sexually transmitted pathogen Trichomonas vaginalis.</title>
        <authorList>
            <person name="Carlton J.M."/>
            <person name="Hirt R.P."/>
            <person name="Silva J.C."/>
            <person name="Delcher A.L."/>
            <person name="Schatz M."/>
            <person name="Zhao Q."/>
            <person name="Wortman J.R."/>
            <person name="Bidwell S.L."/>
            <person name="Alsmark U.C.M."/>
            <person name="Besteiro S."/>
            <person name="Sicheritz-Ponten T."/>
            <person name="Noel C.J."/>
            <person name="Dacks J.B."/>
            <person name="Foster P.G."/>
            <person name="Simillion C."/>
            <person name="Van de Peer Y."/>
            <person name="Miranda-Saavedra D."/>
            <person name="Barton G.J."/>
            <person name="Westrop G.D."/>
            <person name="Mueller S."/>
            <person name="Dessi D."/>
            <person name="Fiori P.L."/>
            <person name="Ren Q."/>
            <person name="Paulsen I."/>
            <person name="Zhang H."/>
            <person name="Bastida-Corcuera F.D."/>
            <person name="Simoes-Barbosa A."/>
            <person name="Brown M.T."/>
            <person name="Hayes R.D."/>
            <person name="Mukherjee M."/>
            <person name="Okumura C.Y."/>
            <person name="Schneider R."/>
            <person name="Smith A.J."/>
            <person name="Vanacova S."/>
            <person name="Villalvazo M."/>
            <person name="Haas B.J."/>
            <person name="Pertea M."/>
            <person name="Feldblyum T.V."/>
            <person name="Utterback T.R."/>
            <person name="Shu C.L."/>
            <person name="Osoegawa K."/>
            <person name="de Jong P.J."/>
            <person name="Hrdy I."/>
            <person name="Horvathova L."/>
            <person name="Zubacova Z."/>
            <person name="Dolezal P."/>
            <person name="Malik S.B."/>
            <person name="Logsdon J.M. Jr."/>
            <person name="Henze K."/>
            <person name="Gupta A."/>
            <person name="Wang C.C."/>
            <person name="Dunne R.L."/>
            <person name="Upcroft J.A."/>
            <person name="Upcroft P."/>
            <person name="White O."/>
            <person name="Salzberg S.L."/>
            <person name="Tang P."/>
            <person name="Chiu C.-H."/>
            <person name="Lee Y.-S."/>
            <person name="Embley T.M."/>
            <person name="Coombs G.H."/>
            <person name="Mottram J.C."/>
            <person name="Tachezy J."/>
            <person name="Fraser-Liggett C.M."/>
            <person name="Johnson P.J."/>
        </authorList>
    </citation>
    <scope>NUCLEOTIDE SEQUENCE [LARGE SCALE GENOMIC DNA]</scope>
    <source>
        <strain evidence="3">G3</strain>
    </source>
</reference>
<proteinExistence type="predicted"/>
<evidence type="ECO:0000256" key="2">
    <source>
        <dbReference type="SAM" id="MobiDB-lite"/>
    </source>
</evidence>
<dbReference type="SMART" id="SM00028">
    <property type="entry name" value="TPR"/>
    <property type="match status" value="2"/>
</dbReference>
<dbReference type="InterPro" id="IPR011990">
    <property type="entry name" value="TPR-like_helical_dom_sf"/>
</dbReference>
<keyword evidence="1" id="KW-0802">TPR repeat</keyword>
<dbReference type="InParanoid" id="A2EH98"/>
<evidence type="ECO:0000313" key="4">
    <source>
        <dbReference type="Proteomes" id="UP000001542"/>
    </source>
</evidence>
<dbReference type="Gene3D" id="1.25.40.10">
    <property type="entry name" value="Tetratricopeptide repeat domain"/>
    <property type="match status" value="1"/>
</dbReference>
<reference evidence="3" key="1">
    <citation type="submission" date="2006-10" db="EMBL/GenBank/DDBJ databases">
        <authorList>
            <person name="Amadeo P."/>
            <person name="Zhao Q."/>
            <person name="Wortman J."/>
            <person name="Fraser-Liggett C."/>
            <person name="Carlton J."/>
        </authorList>
    </citation>
    <scope>NUCLEOTIDE SEQUENCE</scope>
    <source>
        <strain evidence="3">G3</strain>
    </source>
</reference>
<keyword evidence="4" id="KW-1185">Reference proteome</keyword>
<dbReference type="RefSeq" id="XP_001320200.1">
    <property type="nucleotide sequence ID" value="XM_001320165.1"/>
</dbReference>
<protein>
    <recommendedName>
        <fullName evidence="5">TPR Domain containing protein</fullName>
    </recommendedName>
</protein>
<organism evidence="3 4">
    <name type="scientific">Trichomonas vaginalis (strain ATCC PRA-98 / G3)</name>
    <dbReference type="NCBI Taxonomy" id="412133"/>
    <lineage>
        <taxon>Eukaryota</taxon>
        <taxon>Metamonada</taxon>
        <taxon>Parabasalia</taxon>
        <taxon>Trichomonadida</taxon>
        <taxon>Trichomonadidae</taxon>
        <taxon>Trichomonas</taxon>
    </lineage>
</organism>
<feature type="region of interest" description="Disordered" evidence="2">
    <location>
        <begin position="292"/>
        <end position="425"/>
    </location>
</feature>
<dbReference type="SUPFAM" id="SSF48452">
    <property type="entry name" value="TPR-like"/>
    <property type="match status" value="1"/>
</dbReference>